<accession>A0A9X2VHL2</accession>
<dbReference type="FunFam" id="3.40.50.720:FF:000084">
    <property type="entry name" value="Short-chain dehydrogenase reductase"/>
    <property type="match status" value="1"/>
</dbReference>
<dbReference type="RefSeq" id="WP_259622315.1">
    <property type="nucleotide sequence ID" value="NZ_JANYMP010000003.1"/>
</dbReference>
<gene>
    <name evidence="3" type="ORF">NZH93_08030</name>
</gene>
<proteinExistence type="inferred from homology"/>
<dbReference type="GO" id="GO:0016491">
    <property type="term" value="F:oxidoreductase activity"/>
    <property type="evidence" value="ECO:0007669"/>
    <property type="project" value="UniProtKB-KW"/>
</dbReference>
<keyword evidence="4" id="KW-1185">Reference proteome</keyword>
<dbReference type="PRINTS" id="PR00080">
    <property type="entry name" value="SDRFAMILY"/>
</dbReference>
<dbReference type="Proteomes" id="UP001141259">
    <property type="component" value="Unassembled WGS sequence"/>
</dbReference>
<dbReference type="EMBL" id="JANYMP010000003">
    <property type="protein sequence ID" value="MCS7476800.1"/>
    <property type="molecule type" value="Genomic_DNA"/>
</dbReference>
<comment type="caution">
    <text evidence="3">The sequence shown here is derived from an EMBL/GenBank/DDBJ whole genome shotgun (WGS) entry which is preliminary data.</text>
</comment>
<dbReference type="PANTHER" id="PTHR43639">
    <property type="entry name" value="OXIDOREDUCTASE, SHORT-CHAIN DEHYDROGENASE/REDUCTASE FAMILY (AFU_ORTHOLOGUE AFUA_5G02870)"/>
    <property type="match status" value="1"/>
</dbReference>
<evidence type="ECO:0000313" key="3">
    <source>
        <dbReference type="EMBL" id="MCS7476800.1"/>
    </source>
</evidence>
<evidence type="ECO:0000313" key="4">
    <source>
        <dbReference type="Proteomes" id="UP001141259"/>
    </source>
</evidence>
<protein>
    <submittedName>
        <fullName evidence="3">SDR family oxidoreductase</fullName>
    </submittedName>
</protein>
<comment type="similarity">
    <text evidence="1">Belongs to the short-chain dehydrogenases/reductases (SDR) family.</text>
</comment>
<organism evidence="3 4">
    <name type="scientific">Umezawaea endophytica</name>
    <dbReference type="NCBI Taxonomy" id="1654476"/>
    <lineage>
        <taxon>Bacteria</taxon>
        <taxon>Bacillati</taxon>
        <taxon>Actinomycetota</taxon>
        <taxon>Actinomycetes</taxon>
        <taxon>Pseudonocardiales</taxon>
        <taxon>Pseudonocardiaceae</taxon>
        <taxon>Umezawaea</taxon>
    </lineage>
</organism>
<dbReference type="PANTHER" id="PTHR43639:SF1">
    <property type="entry name" value="SHORT-CHAIN DEHYDROGENASE_REDUCTASE FAMILY PROTEIN"/>
    <property type="match status" value="1"/>
</dbReference>
<dbReference type="AlphaFoldDB" id="A0A9X2VHL2"/>
<keyword evidence="2" id="KW-0560">Oxidoreductase</keyword>
<dbReference type="Pfam" id="PF13561">
    <property type="entry name" value="adh_short_C2"/>
    <property type="match status" value="1"/>
</dbReference>
<sequence length="248" mass="25490">MTGGRPRAVLVTGSTSGIGRATAVALAWTGFSVVVHGRDRVRGERVCREVREAGGEATLLLADLADAEQTRDLAERATAVTGGIDVLVNNAFEPGVHAPSADTSTADFDRRFAVNVRAPFILTTALAPAMAERGEGVVVNVSMAAASKGVAGIALTSATKAALEALTRSWVAEYGPRGVRVNTVSPGVVLTPANAHLVEQMRAFASKTPARRPGQAQEVANVIAFLVSPAASYVFGATIAVDGGMLAV</sequence>
<dbReference type="Gene3D" id="3.40.50.720">
    <property type="entry name" value="NAD(P)-binding Rossmann-like Domain"/>
    <property type="match status" value="1"/>
</dbReference>
<dbReference type="PRINTS" id="PR00081">
    <property type="entry name" value="GDHRDH"/>
</dbReference>
<reference evidence="3" key="1">
    <citation type="submission" date="2022-08" db="EMBL/GenBank/DDBJ databases">
        <authorList>
            <person name="Tistechok S."/>
            <person name="Samborskyy M."/>
            <person name="Roman I."/>
        </authorList>
    </citation>
    <scope>NUCLEOTIDE SEQUENCE</scope>
    <source>
        <strain evidence="3">DSM 103496</strain>
    </source>
</reference>
<evidence type="ECO:0000256" key="2">
    <source>
        <dbReference type="ARBA" id="ARBA00023002"/>
    </source>
</evidence>
<dbReference type="InterPro" id="IPR002347">
    <property type="entry name" value="SDR_fam"/>
</dbReference>
<name>A0A9X2VHL2_9PSEU</name>
<evidence type="ECO:0000256" key="1">
    <source>
        <dbReference type="ARBA" id="ARBA00006484"/>
    </source>
</evidence>
<dbReference type="CDD" id="cd05233">
    <property type="entry name" value="SDR_c"/>
    <property type="match status" value="1"/>
</dbReference>
<dbReference type="InterPro" id="IPR036291">
    <property type="entry name" value="NAD(P)-bd_dom_sf"/>
</dbReference>
<dbReference type="SUPFAM" id="SSF51735">
    <property type="entry name" value="NAD(P)-binding Rossmann-fold domains"/>
    <property type="match status" value="1"/>
</dbReference>